<evidence type="ECO:0000259" key="19">
    <source>
        <dbReference type="SMART" id="SM01329"/>
    </source>
</evidence>
<dbReference type="RefSeq" id="WP_007122222.1">
    <property type="nucleotide sequence ID" value="NZ_AICN01000041.1"/>
</dbReference>
<dbReference type="GO" id="GO:0005829">
    <property type="term" value="C:cytosol"/>
    <property type="evidence" value="ECO:0007669"/>
    <property type="project" value="TreeGrafter"/>
</dbReference>
<keyword evidence="15 18" id="KW-0100">Branched-chain amino acid biosynthesis</keyword>
<evidence type="ECO:0000313" key="21">
    <source>
        <dbReference type="Proteomes" id="UP000004567"/>
    </source>
</evidence>
<proteinExistence type="inferred from homology"/>
<protein>
    <recommendedName>
        <fullName evidence="7 16">3-isopropylmalate dehydrogenase</fullName>
        <ecNumber evidence="6 16">1.1.1.85</ecNumber>
    </recommendedName>
</protein>
<dbReference type="PATRIC" id="fig|1144300.3.peg.949"/>
<keyword evidence="13 18" id="KW-0520">NAD</keyword>
<keyword evidence="12 17" id="KW-0560">Oxidoreductase</keyword>
<evidence type="ECO:0000256" key="15">
    <source>
        <dbReference type="ARBA" id="ARBA00023304"/>
    </source>
</evidence>
<reference evidence="20 21" key="1">
    <citation type="journal article" date="2013" name="Genome Announc.">
        <title>Genome Sequence of Lactobacillus gastricus PS3, a Strain Isolated from Human Milk.</title>
        <authorList>
            <person name="Martin V."/>
            <person name="Cardenas N."/>
            <person name="Jimenez E."/>
            <person name="Maldonado A."/>
            <person name="Rodriguez J.M."/>
            <person name="Fernandez L."/>
        </authorList>
    </citation>
    <scope>NUCLEOTIDE SEQUENCE [LARGE SCALE GENOMIC DNA]</scope>
    <source>
        <strain evidence="20 21">PS3</strain>
    </source>
</reference>
<evidence type="ECO:0000256" key="1">
    <source>
        <dbReference type="ARBA" id="ARBA00000624"/>
    </source>
</evidence>
<evidence type="ECO:0000256" key="9">
    <source>
        <dbReference type="ARBA" id="ARBA00022605"/>
    </source>
</evidence>
<evidence type="ECO:0000256" key="3">
    <source>
        <dbReference type="ARBA" id="ARBA00004762"/>
    </source>
</evidence>
<evidence type="ECO:0000256" key="17">
    <source>
        <dbReference type="RuleBase" id="RU004443"/>
    </source>
</evidence>
<dbReference type="FunFam" id="3.40.718.10:FF:000006">
    <property type="entry name" value="3-isopropylmalate dehydrogenase"/>
    <property type="match status" value="1"/>
</dbReference>
<comment type="subunit">
    <text evidence="5 18">Homodimer.</text>
</comment>
<feature type="domain" description="Isopropylmalate dehydrogenase-like" evidence="19">
    <location>
        <begin position="4"/>
        <end position="342"/>
    </location>
</feature>
<dbReference type="OrthoDB" id="9806254at2"/>
<evidence type="ECO:0000256" key="18">
    <source>
        <dbReference type="RuleBase" id="RU004445"/>
    </source>
</evidence>
<dbReference type="InterPro" id="IPR024084">
    <property type="entry name" value="IsoPropMal-DH-like_dom"/>
</dbReference>
<evidence type="ECO:0000256" key="8">
    <source>
        <dbReference type="ARBA" id="ARBA00022430"/>
    </source>
</evidence>
<dbReference type="GO" id="GO:0003862">
    <property type="term" value="F:3-isopropylmalate dehydrogenase activity"/>
    <property type="evidence" value="ECO:0007669"/>
    <property type="project" value="UniProtKB-UniRule"/>
</dbReference>
<dbReference type="PROSITE" id="PS00470">
    <property type="entry name" value="IDH_IMDH"/>
    <property type="match status" value="1"/>
</dbReference>
<evidence type="ECO:0000256" key="5">
    <source>
        <dbReference type="ARBA" id="ARBA00011738"/>
    </source>
</evidence>
<dbReference type="GO" id="GO:0051287">
    <property type="term" value="F:NAD binding"/>
    <property type="evidence" value="ECO:0007669"/>
    <property type="project" value="InterPro"/>
</dbReference>
<evidence type="ECO:0000256" key="6">
    <source>
        <dbReference type="ARBA" id="ARBA00013101"/>
    </source>
</evidence>
<evidence type="ECO:0000256" key="7">
    <source>
        <dbReference type="ARBA" id="ARBA00019276"/>
    </source>
</evidence>
<evidence type="ECO:0000256" key="14">
    <source>
        <dbReference type="ARBA" id="ARBA00023211"/>
    </source>
</evidence>
<dbReference type="PANTHER" id="PTHR42979">
    <property type="entry name" value="3-ISOPROPYLMALATE DEHYDROGENASE"/>
    <property type="match status" value="1"/>
</dbReference>
<dbReference type="GO" id="GO:0000287">
    <property type="term" value="F:magnesium ion binding"/>
    <property type="evidence" value="ECO:0007669"/>
    <property type="project" value="InterPro"/>
</dbReference>
<evidence type="ECO:0000256" key="11">
    <source>
        <dbReference type="ARBA" id="ARBA00022842"/>
    </source>
</evidence>
<dbReference type="STRING" id="1144300.PS3_12182"/>
<dbReference type="GO" id="GO:0009098">
    <property type="term" value="P:L-leucine biosynthetic process"/>
    <property type="evidence" value="ECO:0007669"/>
    <property type="project" value="UniProtKB-UniRule"/>
</dbReference>
<evidence type="ECO:0000256" key="2">
    <source>
        <dbReference type="ARBA" id="ARBA00001936"/>
    </source>
</evidence>
<keyword evidence="14" id="KW-0464">Manganese</keyword>
<evidence type="ECO:0000313" key="20">
    <source>
        <dbReference type="EMBL" id="EHS86579.1"/>
    </source>
</evidence>
<dbReference type="PANTHER" id="PTHR42979:SF1">
    <property type="entry name" value="3-ISOPROPYLMALATE DEHYDROGENASE"/>
    <property type="match status" value="1"/>
</dbReference>
<comment type="similarity">
    <text evidence="4">Belongs to the isocitrate and isopropylmalate dehydrogenases family. LeuB type 1 subfamily.</text>
</comment>
<comment type="caution">
    <text evidence="20">The sequence shown here is derived from an EMBL/GenBank/DDBJ whole genome shotgun (WGS) entry which is preliminary data.</text>
</comment>
<dbReference type="EC" id="1.1.1.85" evidence="6 16"/>
<comment type="cofactor">
    <cofactor evidence="18">
        <name>Mg(2+)</name>
        <dbReference type="ChEBI" id="CHEBI:18420"/>
    </cofactor>
    <cofactor evidence="18">
        <name>Mn(2+)</name>
        <dbReference type="ChEBI" id="CHEBI:29035"/>
    </cofactor>
    <text evidence="18">Binds 1 Mg(2+) or Mn(2+) ion per subunit.</text>
</comment>
<evidence type="ECO:0000256" key="10">
    <source>
        <dbReference type="ARBA" id="ARBA00022723"/>
    </source>
</evidence>
<dbReference type="Proteomes" id="UP000004567">
    <property type="component" value="Unassembled WGS sequence"/>
</dbReference>
<dbReference type="SMART" id="SM01329">
    <property type="entry name" value="Iso_dh"/>
    <property type="match status" value="1"/>
</dbReference>
<evidence type="ECO:0000256" key="12">
    <source>
        <dbReference type="ARBA" id="ARBA00023002"/>
    </source>
</evidence>
<evidence type="ECO:0000256" key="13">
    <source>
        <dbReference type="ARBA" id="ARBA00023027"/>
    </source>
</evidence>
<dbReference type="UniPathway" id="UPA00048">
    <property type="reaction ID" value="UER00072"/>
</dbReference>
<gene>
    <name evidence="20" type="ORF">PS3_12182</name>
</gene>
<organism evidence="20 21">
    <name type="scientific">Limosilactobacillus gastricus PS3</name>
    <dbReference type="NCBI Taxonomy" id="1144300"/>
    <lineage>
        <taxon>Bacteria</taxon>
        <taxon>Bacillati</taxon>
        <taxon>Bacillota</taxon>
        <taxon>Bacilli</taxon>
        <taxon>Lactobacillales</taxon>
        <taxon>Lactobacillaceae</taxon>
        <taxon>Limosilactobacillus</taxon>
    </lineage>
</organism>
<evidence type="ECO:0000256" key="16">
    <source>
        <dbReference type="NCBIfam" id="TIGR00169"/>
    </source>
</evidence>
<dbReference type="SUPFAM" id="SSF53659">
    <property type="entry name" value="Isocitrate/Isopropylmalate dehydrogenase-like"/>
    <property type="match status" value="1"/>
</dbReference>
<comment type="pathway">
    <text evidence="3 18">Amino-acid biosynthesis; L-leucine biosynthesis; L-leucine from 3-methyl-2-oxobutanoate: step 3/4.</text>
</comment>
<accession>H4GJI9</accession>
<keyword evidence="8 18" id="KW-0432">Leucine biosynthesis</keyword>
<keyword evidence="9" id="KW-0028">Amino-acid biosynthesis</keyword>
<dbReference type="Pfam" id="PF00180">
    <property type="entry name" value="Iso_dh"/>
    <property type="match status" value="1"/>
</dbReference>
<comment type="function">
    <text evidence="18">Catalyzes the oxidation of 3-carboxy-2-hydroxy-4-methylpentanoate (3-isopropylmalate) to 3-carboxy-4-methyl-2-oxopentanoate. The product decarboxylates to 4-methyl-2 oxopentanoate.</text>
</comment>
<dbReference type="AlphaFoldDB" id="H4GJI9"/>
<dbReference type="EMBL" id="AICN01000041">
    <property type="protein sequence ID" value="EHS86579.1"/>
    <property type="molecule type" value="Genomic_DNA"/>
</dbReference>
<sequence>MPNRIAALYGDYSGPEMMRAGLAVLKAVSQKNGFEYQIEAYPFGGEAIDQVGEPLPDQTLAGCQAADAILLSAIGGPKWSVGGQSPEAGLLKIRQALGLFANIRPTHIDQAIIDQSPVKASVLENTDFVIVRELTSGIYFGQPREEGIDQALDTTIYRRAEVERIVRVAFEYAKGRQQHLTVVDKANVLATSRMWRAIVKEVQPAYPEVEVDYMYVDAASMKIIAEPSFFDVIVTDNLFGDILSDEAAVLPGSLGMIPSISQGASGKALYEPIHGSAPTLANQDRINPISMIRSVSLMLRYSFERADLADQIEVAIAKTLSQGIMTADIGGQAKTSEMVSKIIQNL</sequence>
<dbReference type="InterPro" id="IPR019818">
    <property type="entry name" value="IsoCit/isopropylmalate_DH_CS"/>
</dbReference>
<dbReference type="NCBIfam" id="TIGR00169">
    <property type="entry name" value="leuB"/>
    <property type="match status" value="1"/>
</dbReference>
<dbReference type="InterPro" id="IPR004429">
    <property type="entry name" value="Isopropylmalate_DH"/>
</dbReference>
<keyword evidence="10 18" id="KW-0479">Metal-binding</keyword>
<evidence type="ECO:0000256" key="4">
    <source>
        <dbReference type="ARBA" id="ARBA00008319"/>
    </source>
</evidence>
<keyword evidence="11" id="KW-0460">Magnesium</keyword>
<dbReference type="Gene3D" id="3.40.718.10">
    <property type="entry name" value="Isopropylmalate Dehydrogenase"/>
    <property type="match status" value="1"/>
</dbReference>
<comment type="cofactor">
    <cofactor evidence="2">
        <name>Mn(2+)</name>
        <dbReference type="ChEBI" id="CHEBI:29035"/>
    </cofactor>
</comment>
<comment type="catalytic activity">
    <reaction evidence="1 18">
        <text>(2R,3S)-3-isopropylmalate + NAD(+) = 4-methyl-2-oxopentanoate + CO2 + NADH</text>
        <dbReference type="Rhea" id="RHEA:32271"/>
        <dbReference type="ChEBI" id="CHEBI:16526"/>
        <dbReference type="ChEBI" id="CHEBI:17865"/>
        <dbReference type="ChEBI" id="CHEBI:35121"/>
        <dbReference type="ChEBI" id="CHEBI:57540"/>
        <dbReference type="ChEBI" id="CHEBI:57945"/>
        <dbReference type="EC" id="1.1.1.85"/>
    </reaction>
</comment>
<name>H4GJI9_9LACO</name>